<dbReference type="EMBL" id="KN293993">
    <property type="protein sequence ID" value="EEH38202.2"/>
    <property type="molecule type" value="Genomic_DNA"/>
</dbReference>
<evidence type="ECO:0000313" key="3">
    <source>
        <dbReference type="EMBL" id="EEH38202.2"/>
    </source>
</evidence>
<dbReference type="Pfam" id="PF02541">
    <property type="entry name" value="Ppx-GppA"/>
    <property type="match status" value="1"/>
</dbReference>
<dbReference type="InterPro" id="IPR043129">
    <property type="entry name" value="ATPase_NBD"/>
</dbReference>
<dbReference type="InterPro" id="IPR050273">
    <property type="entry name" value="GppA/Ppx_hydrolase"/>
</dbReference>
<dbReference type="FunFam" id="3.30.420.40:FF:000191">
    <property type="entry name" value="Retrograde regulation protein 2"/>
    <property type="match status" value="1"/>
</dbReference>
<name>C1GRH8_PARBA</name>
<dbReference type="PANTHER" id="PTHR30005">
    <property type="entry name" value="EXOPOLYPHOSPHATASE"/>
    <property type="match status" value="1"/>
</dbReference>
<dbReference type="OrthoDB" id="2985014at2759"/>
<dbReference type="GeneID" id="9100149"/>
<evidence type="ECO:0000313" key="4">
    <source>
        <dbReference type="Proteomes" id="UP000002059"/>
    </source>
</evidence>
<dbReference type="OMA" id="GWGYMLM"/>
<dbReference type="HOGENOM" id="CLU_033165_0_0_1"/>
<organism evidence="3 4">
    <name type="scientific">Paracoccidioides lutzii (strain ATCC MYA-826 / Pb01)</name>
    <name type="common">Paracoccidioides brasiliensis</name>
    <dbReference type="NCBI Taxonomy" id="502779"/>
    <lineage>
        <taxon>Eukaryota</taxon>
        <taxon>Fungi</taxon>
        <taxon>Dikarya</taxon>
        <taxon>Ascomycota</taxon>
        <taxon>Pezizomycotina</taxon>
        <taxon>Eurotiomycetes</taxon>
        <taxon>Eurotiomycetidae</taxon>
        <taxon>Onygenales</taxon>
        <taxon>Ajellomycetaceae</taxon>
        <taxon>Paracoccidioides</taxon>
    </lineage>
</organism>
<dbReference type="InterPro" id="IPR003695">
    <property type="entry name" value="Ppx_GppA_N"/>
</dbReference>
<reference evidence="3 4" key="1">
    <citation type="journal article" date="2011" name="PLoS Genet.">
        <title>Comparative genomic analysis of human fungal pathogens causing paracoccidioidomycosis.</title>
        <authorList>
            <person name="Desjardins C.A."/>
            <person name="Champion M.D."/>
            <person name="Holder J.W."/>
            <person name="Muszewska A."/>
            <person name="Goldberg J."/>
            <person name="Bailao A.M."/>
            <person name="Brigido M.M."/>
            <person name="Ferreira M.E."/>
            <person name="Garcia A.M."/>
            <person name="Grynberg M."/>
            <person name="Gujja S."/>
            <person name="Heiman D.I."/>
            <person name="Henn M.R."/>
            <person name="Kodira C.D."/>
            <person name="Leon-Narvaez H."/>
            <person name="Longo L.V."/>
            <person name="Ma L.J."/>
            <person name="Malavazi I."/>
            <person name="Matsuo A.L."/>
            <person name="Morais F.V."/>
            <person name="Pereira M."/>
            <person name="Rodriguez-Brito S."/>
            <person name="Sakthikumar S."/>
            <person name="Salem-Izacc S.M."/>
            <person name="Sykes S.M."/>
            <person name="Teixeira M.M."/>
            <person name="Vallejo M.C."/>
            <person name="Walter M.E."/>
            <person name="Yandava C."/>
            <person name="Young S."/>
            <person name="Zeng Q."/>
            <person name="Zucker J."/>
            <person name="Felipe M.S."/>
            <person name="Goldman G.H."/>
            <person name="Haas B.J."/>
            <person name="McEwen J.G."/>
            <person name="Nino-Vega G."/>
            <person name="Puccia R."/>
            <person name="San-Blas G."/>
            <person name="Soares C.M."/>
            <person name="Birren B.W."/>
            <person name="Cuomo C.A."/>
        </authorList>
    </citation>
    <scope>NUCLEOTIDE SEQUENCE [LARGE SCALE GENOMIC DNA]</scope>
    <source>
        <strain evidence="4">ATCC MYA-826 / Pb01</strain>
    </source>
</reference>
<feature type="domain" description="RTG2 C-terminal" evidence="2">
    <location>
        <begin position="365"/>
        <end position="605"/>
    </location>
</feature>
<feature type="domain" description="Ppx/GppA phosphatase N-terminal" evidence="1">
    <location>
        <begin position="58"/>
        <end position="358"/>
    </location>
</feature>
<dbReference type="GO" id="GO:0006357">
    <property type="term" value="P:regulation of transcription by RNA polymerase II"/>
    <property type="evidence" value="ECO:0007669"/>
    <property type="project" value="TreeGrafter"/>
</dbReference>
<dbReference type="Gene3D" id="3.30.420.150">
    <property type="entry name" value="Exopolyphosphatase. Domain 2"/>
    <property type="match status" value="1"/>
</dbReference>
<dbReference type="RefSeq" id="XP_015701027.1">
    <property type="nucleotide sequence ID" value="XM_015844246.1"/>
</dbReference>
<dbReference type="Pfam" id="PF23566">
    <property type="entry name" value="RTG2_C"/>
    <property type="match status" value="1"/>
</dbReference>
<evidence type="ECO:0000259" key="1">
    <source>
        <dbReference type="Pfam" id="PF02541"/>
    </source>
</evidence>
<dbReference type="KEGG" id="pbl:PAAG_01123"/>
<dbReference type="SUPFAM" id="SSF53067">
    <property type="entry name" value="Actin-like ATPase domain"/>
    <property type="match status" value="2"/>
</dbReference>
<keyword evidence="4" id="KW-1185">Reference proteome</keyword>
<dbReference type="Proteomes" id="UP000002059">
    <property type="component" value="Partially assembled WGS sequence"/>
</dbReference>
<proteinExistence type="predicted"/>
<dbReference type="InterPro" id="IPR057512">
    <property type="entry name" value="RTG2_C"/>
</dbReference>
<sequence length="607" mass="66826">MTYVKPNLRGRISSRYAGHKARRELQPPWGRGYGKLISGFSNGIRFSISDLSPPTARIIPTLFQDRAGISLYDAQHEKGSTEKLPIPEKVQSDVILSLLRFKQTCIDFGVPSSNIYVLATEATRTAPNSEEFRNAVTKATGWKIQMLSREEEGRIGALGIASSLGIVEGIVMDLGGGSVQITWMSPRGQSKNCFSFPYGAAALTKKLEEAKREGDEAVKKLAEEITTSFRQAYEALKIPQEIKDHAKRNGGLDLYLSGGGFRGWGYLLMSQSEIHPYPISIINGFKVPFPSFQNTDAIEALAAAEEIAHIFHVSDRRRAQAPAVAFLINALSHALPKIKDVRFCQGGVREGFLFDKLPLAIRLQNPLVVATLPYSKESAPIISNLFSRALPDPSSSSTTEKFTLPPLFNAEFLSAIANMMYAHSSSTKESRSAAALHSTSTGILCATHGLSHVNRAALALVLYDSCAGDLSEQHKSFLHRLRRIVSIQEAWWCRYVGRLAAFVGNIYPAGTIPGRHPRIDFEVRCVKTGLGKKGKLPGLELTVKIPKRNNGGDGCNGDIEGSFTDMEFLKECVKRIEKIGKKKHWLVEEEGRKSWGIKIGVKIVEEL</sequence>
<accession>C1GRH8</accession>
<dbReference type="VEuPathDB" id="FungiDB:PAAG_01123"/>
<gene>
    <name evidence="3" type="ORF">PAAG_01123</name>
</gene>
<dbReference type="Gene3D" id="3.30.420.40">
    <property type="match status" value="1"/>
</dbReference>
<dbReference type="eggNOG" id="ENOG502QRXN">
    <property type="taxonomic scope" value="Eukaryota"/>
</dbReference>
<protein>
    <submittedName>
        <fullName evidence="3">Retrograde regulation protein</fullName>
    </submittedName>
</protein>
<dbReference type="PANTHER" id="PTHR30005:SF0">
    <property type="entry name" value="RETROGRADE REGULATION PROTEIN 2"/>
    <property type="match status" value="1"/>
</dbReference>
<evidence type="ECO:0000259" key="2">
    <source>
        <dbReference type="Pfam" id="PF23566"/>
    </source>
</evidence>
<dbReference type="AlphaFoldDB" id="C1GRH8"/>